<keyword evidence="3" id="KW-1185">Reference proteome</keyword>
<reference evidence="2 3" key="1">
    <citation type="journal article" date="2016" name="Genome Announc.">
        <title>Genome Sequences of Pseudomonas oryzihabitans Phage POR1 and Pseudomonas aeruginosa Phage PAE1.</title>
        <authorList>
            <person name="Dyson Z.A."/>
            <person name="Seviour R.J."/>
            <person name="Tucci J."/>
            <person name="Petrovski S."/>
        </authorList>
    </citation>
    <scope>NUCLEOTIDE SEQUENCE [LARGE SCALE GENOMIC DNA]</scope>
</reference>
<accession>A0A0N9EUJ6</accession>
<keyword evidence="1" id="KW-0472">Membrane</keyword>
<feature type="transmembrane region" description="Helical" evidence="1">
    <location>
        <begin position="88"/>
        <end position="108"/>
    </location>
</feature>
<sequence length="114" mass="12479">MPLTPEQVEDIAVAAATRAAKLSVEDAAKRAAETVAMSHSELNDVVAEAVKQTLMQLGVDTSDPFAMQRDFQHLRQWRESGEDLKRKGTLALLGIFFSGLASLLILGLKEWAQK</sequence>
<keyword evidence="1" id="KW-0812">Transmembrane</keyword>
<dbReference type="Proteomes" id="UP000204629">
    <property type="component" value="Segment"/>
</dbReference>
<evidence type="ECO:0000256" key="1">
    <source>
        <dbReference type="SAM" id="Phobius"/>
    </source>
</evidence>
<dbReference type="GeneID" id="26642061"/>
<keyword evidence="1" id="KW-1133">Transmembrane helix</keyword>
<proteinExistence type="predicted"/>
<organism evidence="2 3">
    <name type="scientific">Pseudomonas phage PAE1</name>
    <dbReference type="NCBI Taxonomy" id="1718273"/>
    <lineage>
        <taxon>Viruses</taxon>
        <taxon>Duplodnaviria</taxon>
        <taxon>Heunggongvirae</taxon>
        <taxon>Uroviricota</taxon>
        <taxon>Caudoviricetes</taxon>
        <taxon>Mesyanzhinovviridae</taxon>
        <taxon>Rabinowitzvirinae</taxon>
        <taxon>Yuavirus</taxon>
        <taxon>Yuavirus PAE1</taxon>
        <taxon>Pseudomonas virus PAE1</taxon>
    </lineage>
</organism>
<dbReference type="EMBL" id="KT734862">
    <property type="protein sequence ID" value="ALF51532.1"/>
    <property type="molecule type" value="Genomic_DNA"/>
</dbReference>
<name>A0A0N9EUJ6_9CAUD</name>
<evidence type="ECO:0000313" key="2">
    <source>
        <dbReference type="EMBL" id="ALF51532.1"/>
    </source>
</evidence>
<evidence type="ECO:0000313" key="3">
    <source>
        <dbReference type="Proteomes" id="UP000204629"/>
    </source>
</evidence>
<dbReference type="OrthoDB" id="19824at10239"/>
<dbReference type="KEGG" id="vg:26642061"/>
<gene>
    <name evidence="2" type="ORF">PAE1_32</name>
</gene>
<protein>
    <submittedName>
        <fullName evidence="2">Uncharacterized protein</fullName>
    </submittedName>
</protein>
<dbReference type="RefSeq" id="YP_009215723.1">
    <property type="nucleotide sequence ID" value="NC_028980.1"/>
</dbReference>